<keyword evidence="2" id="KW-1185">Reference proteome</keyword>
<organism evidence="1 2">
    <name type="scientific">Aspergillus leporis</name>
    <dbReference type="NCBI Taxonomy" id="41062"/>
    <lineage>
        <taxon>Eukaryota</taxon>
        <taxon>Fungi</taxon>
        <taxon>Dikarya</taxon>
        <taxon>Ascomycota</taxon>
        <taxon>Pezizomycotina</taxon>
        <taxon>Eurotiomycetes</taxon>
        <taxon>Eurotiomycetidae</taxon>
        <taxon>Eurotiales</taxon>
        <taxon>Aspergillaceae</taxon>
        <taxon>Aspergillus</taxon>
        <taxon>Aspergillus subgen. Circumdati</taxon>
    </lineage>
</organism>
<dbReference type="AlphaFoldDB" id="A0A5N5WL10"/>
<protein>
    <submittedName>
        <fullName evidence="1">Uncharacterized protein</fullName>
    </submittedName>
</protein>
<dbReference type="OrthoDB" id="10443311at2759"/>
<accession>A0A5N5WL10</accession>
<evidence type="ECO:0000313" key="2">
    <source>
        <dbReference type="Proteomes" id="UP000326565"/>
    </source>
</evidence>
<reference evidence="1 2" key="1">
    <citation type="submission" date="2019-04" db="EMBL/GenBank/DDBJ databases">
        <title>Friends and foes A comparative genomics study of 23 Aspergillus species from section Flavi.</title>
        <authorList>
            <consortium name="DOE Joint Genome Institute"/>
            <person name="Kjaerbolling I."/>
            <person name="Vesth T."/>
            <person name="Frisvad J.C."/>
            <person name="Nybo J.L."/>
            <person name="Theobald S."/>
            <person name="Kildgaard S."/>
            <person name="Isbrandt T."/>
            <person name="Kuo A."/>
            <person name="Sato A."/>
            <person name="Lyhne E.K."/>
            <person name="Kogle M.E."/>
            <person name="Wiebenga A."/>
            <person name="Kun R.S."/>
            <person name="Lubbers R.J."/>
            <person name="Makela M.R."/>
            <person name="Barry K."/>
            <person name="Chovatia M."/>
            <person name="Clum A."/>
            <person name="Daum C."/>
            <person name="Haridas S."/>
            <person name="He G."/>
            <person name="LaButti K."/>
            <person name="Lipzen A."/>
            <person name="Mondo S."/>
            <person name="Riley R."/>
            <person name="Salamov A."/>
            <person name="Simmons B.A."/>
            <person name="Magnuson J.K."/>
            <person name="Henrissat B."/>
            <person name="Mortensen U.H."/>
            <person name="Larsen T.O."/>
            <person name="Devries R.P."/>
            <person name="Grigoriev I.V."/>
            <person name="Machida M."/>
            <person name="Baker S.E."/>
            <person name="Andersen M.R."/>
        </authorList>
    </citation>
    <scope>NUCLEOTIDE SEQUENCE [LARGE SCALE GENOMIC DNA]</scope>
    <source>
        <strain evidence="1 2">CBS 151.66</strain>
    </source>
</reference>
<proteinExistence type="predicted"/>
<gene>
    <name evidence="1" type="ORF">BDV29DRAFT_196079</name>
</gene>
<evidence type="ECO:0000313" key="1">
    <source>
        <dbReference type="EMBL" id="KAB8067900.1"/>
    </source>
</evidence>
<sequence length="108" mass="12053">MNWLDVDVSLALRYARFLEQNIEHLLITSMACLVSRTKMALSSTEASRMCYGSLIPASAWPSPSSAEALMHWSCWLHRLAGYDANVAVACVRRPTIADTSAIQERIPR</sequence>
<name>A0A5N5WL10_9EURO</name>
<dbReference type="Proteomes" id="UP000326565">
    <property type="component" value="Unassembled WGS sequence"/>
</dbReference>
<dbReference type="EMBL" id="ML732433">
    <property type="protein sequence ID" value="KAB8067900.1"/>
    <property type="molecule type" value="Genomic_DNA"/>
</dbReference>